<feature type="transmembrane region" description="Helical" evidence="1">
    <location>
        <begin position="86"/>
        <end position="106"/>
    </location>
</feature>
<gene>
    <name evidence="2" type="ORF">D9Q98_002385</name>
</gene>
<feature type="transmembrane region" description="Helical" evidence="1">
    <location>
        <begin position="7"/>
        <end position="27"/>
    </location>
</feature>
<accession>A0A9D4TWF1</accession>
<dbReference type="OrthoDB" id="512478at2759"/>
<evidence type="ECO:0000313" key="3">
    <source>
        <dbReference type="Proteomes" id="UP001055712"/>
    </source>
</evidence>
<proteinExistence type="predicted"/>
<feature type="transmembrane region" description="Helical" evidence="1">
    <location>
        <begin position="126"/>
        <end position="146"/>
    </location>
</feature>
<evidence type="ECO:0000313" key="2">
    <source>
        <dbReference type="EMBL" id="KAI3436332.1"/>
    </source>
</evidence>
<keyword evidence="3" id="KW-1185">Reference proteome</keyword>
<reference evidence="2" key="1">
    <citation type="journal article" date="2019" name="Plant J.">
        <title>Chlorella vulgaris genome assembly and annotation reveals the molecular basis for metabolic acclimation to high light conditions.</title>
        <authorList>
            <person name="Cecchin M."/>
            <person name="Marcolungo L."/>
            <person name="Rossato M."/>
            <person name="Girolomoni L."/>
            <person name="Cosentino E."/>
            <person name="Cuine S."/>
            <person name="Li-Beisson Y."/>
            <person name="Delledonne M."/>
            <person name="Ballottari M."/>
        </authorList>
    </citation>
    <scope>NUCLEOTIDE SEQUENCE</scope>
    <source>
        <strain evidence="2">211/11P</strain>
    </source>
</reference>
<evidence type="ECO:0008006" key="4">
    <source>
        <dbReference type="Google" id="ProtNLM"/>
    </source>
</evidence>
<protein>
    <recommendedName>
        <fullName evidence="4">Transmembrane protein</fullName>
    </recommendedName>
</protein>
<evidence type="ECO:0000256" key="1">
    <source>
        <dbReference type="SAM" id="Phobius"/>
    </source>
</evidence>
<feature type="transmembrane region" description="Helical" evidence="1">
    <location>
        <begin position="51"/>
        <end position="74"/>
    </location>
</feature>
<organism evidence="2 3">
    <name type="scientific">Chlorella vulgaris</name>
    <name type="common">Green alga</name>
    <dbReference type="NCBI Taxonomy" id="3077"/>
    <lineage>
        <taxon>Eukaryota</taxon>
        <taxon>Viridiplantae</taxon>
        <taxon>Chlorophyta</taxon>
        <taxon>core chlorophytes</taxon>
        <taxon>Trebouxiophyceae</taxon>
        <taxon>Chlorellales</taxon>
        <taxon>Chlorellaceae</taxon>
        <taxon>Chlorella clade</taxon>
        <taxon>Chlorella</taxon>
    </lineage>
</organism>
<comment type="caution">
    <text evidence="2">The sequence shown here is derived from an EMBL/GenBank/DDBJ whole genome shotgun (WGS) entry which is preliminary data.</text>
</comment>
<keyword evidence="1" id="KW-1133">Transmembrane helix</keyword>
<dbReference type="Proteomes" id="UP001055712">
    <property type="component" value="Unassembled WGS sequence"/>
</dbReference>
<name>A0A9D4TWF1_CHLVU</name>
<reference evidence="2" key="2">
    <citation type="submission" date="2020-11" db="EMBL/GenBank/DDBJ databases">
        <authorList>
            <person name="Cecchin M."/>
            <person name="Marcolungo L."/>
            <person name="Rossato M."/>
            <person name="Girolomoni L."/>
            <person name="Cosentino E."/>
            <person name="Cuine S."/>
            <person name="Li-Beisson Y."/>
            <person name="Delledonne M."/>
            <person name="Ballottari M."/>
        </authorList>
    </citation>
    <scope>NUCLEOTIDE SEQUENCE</scope>
    <source>
        <strain evidence="2">211/11P</strain>
        <tissue evidence="2">Whole cell</tissue>
    </source>
</reference>
<sequence>MALLRNAHYAAGLVALQLVFIIVIASVTGTKLKQSNGDCYLNLLPGAVCDFVFVSSGMCGLFAVLVGVGTFITLRQANTAGAFLPAIFGSLSFFTAFWWMVAAITFTKRAAQADDDGLPEGSARTAVVALSWIESILAFFAFLLVIHDRVKFRSWRLAQEKSRSLLDLEDRAAFKTEYASTQVGSTPIV</sequence>
<dbReference type="AlphaFoldDB" id="A0A9D4TWF1"/>
<keyword evidence="1" id="KW-0472">Membrane</keyword>
<dbReference type="EMBL" id="SIDB01000002">
    <property type="protein sequence ID" value="KAI3436332.1"/>
    <property type="molecule type" value="Genomic_DNA"/>
</dbReference>
<keyword evidence="1" id="KW-0812">Transmembrane</keyword>